<evidence type="ECO:0000256" key="7">
    <source>
        <dbReference type="HAMAP-Rule" id="MF_01416"/>
    </source>
</evidence>
<dbReference type="RefSeq" id="WP_166176277.1">
    <property type="nucleotide sequence ID" value="NZ_CP045119.1"/>
</dbReference>
<dbReference type="NCBIfam" id="TIGR01145">
    <property type="entry name" value="ATP_synt_delta"/>
    <property type="match status" value="1"/>
</dbReference>
<reference evidence="9 10" key="1">
    <citation type="submission" date="2019-10" db="EMBL/GenBank/DDBJ databases">
        <title>Rubrobacter sp nov SCSIO 52090 isolated from a deep-sea sediment in the South China Sea.</title>
        <authorList>
            <person name="Chen R.W."/>
        </authorList>
    </citation>
    <scope>NUCLEOTIDE SEQUENCE [LARGE SCALE GENOMIC DNA]</scope>
    <source>
        <strain evidence="9 10">SCSIO 52909</strain>
    </source>
</reference>
<keyword evidence="8" id="KW-0175">Coiled coil</keyword>
<name>A0A6G8Q9T0_9ACTN</name>
<dbReference type="KEGG" id="rub:GBA63_11575"/>
<keyword evidence="4 7" id="KW-0406">Ion transport</keyword>
<dbReference type="SUPFAM" id="SSF47928">
    <property type="entry name" value="N-terminal domain of the delta subunit of the F1F0-ATP synthase"/>
    <property type="match status" value="1"/>
</dbReference>
<comment type="function">
    <text evidence="7">This protein is part of the stalk that links CF(0) to CF(1). It either transmits conformational changes from CF(0) to CF(1) or is implicated in proton conduction.</text>
</comment>
<keyword evidence="7" id="KW-1003">Cell membrane</keyword>
<feature type="coiled-coil region" evidence="8">
    <location>
        <begin position="7"/>
        <end position="41"/>
    </location>
</feature>
<dbReference type="Pfam" id="PF00213">
    <property type="entry name" value="OSCP"/>
    <property type="match status" value="1"/>
</dbReference>
<organism evidence="9 10">
    <name type="scientific">Rubrobacter tropicus</name>
    <dbReference type="NCBI Taxonomy" id="2653851"/>
    <lineage>
        <taxon>Bacteria</taxon>
        <taxon>Bacillati</taxon>
        <taxon>Actinomycetota</taxon>
        <taxon>Rubrobacteria</taxon>
        <taxon>Rubrobacterales</taxon>
        <taxon>Rubrobacteraceae</taxon>
        <taxon>Rubrobacter</taxon>
    </lineage>
</organism>
<dbReference type="Proteomes" id="UP000501452">
    <property type="component" value="Chromosome"/>
</dbReference>
<dbReference type="PRINTS" id="PR00125">
    <property type="entry name" value="ATPASEDELTA"/>
</dbReference>
<comment type="subcellular location">
    <subcellularLocation>
        <location evidence="7">Cell membrane</location>
        <topology evidence="7">Peripheral membrane protein</topology>
    </subcellularLocation>
    <subcellularLocation>
        <location evidence="1">Membrane</location>
    </subcellularLocation>
</comment>
<evidence type="ECO:0000256" key="4">
    <source>
        <dbReference type="ARBA" id="ARBA00023065"/>
    </source>
</evidence>
<dbReference type="PANTHER" id="PTHR11910">
    <property type="entry name" value="ATP SYNTHASE DELTA CHAIN"/>
    <property type="match status" value="1"/>
</dbReference>
<keyword evidence="3 7" id="KW-0375">Hydrogen ion transport</keyword>
<dbReference type="GO" id="GO:0046933">
    <property type="term" value="F:proton-transporting ATP synthase activity, rotational mechanism"/>
    <property type="evidence" value="ECO:0007669"/>
    <property type="project" value="UniProtKB-UniRule"/>
</dbReference>
<keyword evidence="7" id="KW-0139">CF(1)</keyword>
<keyword evidence="6 7" id="KW-0066">ATP synthesis</keyword>
<evidence type="ECO:0000256" key="2">
    <source>
        <dbReference type="ARBA" id="ARBA00022448"/>
    </source>
</evidence>
<dbReference type="HAMAP" id="MF_01416">
    <property type="entry name" value="ATP_synth_delta_bact"/>
    <property type="match status" value="1"/>
</dbReference>
<evidence type="ECO:0000256" key="8">
    <source>
        <dbReference type="SAM" id="Coils"/>
    </source>
</evidence>
<dbReference type="Gene3D" id="1.10.520.20">
    <property type="entry name" value="N-terminal domain of the delta subunit of the F1F0-ATP synthase"/>
    <property type="match status" value="1"/>
</dbReference>
<keyword evidence="10" id="KW-1185">Reference proteome</keyword>
<dbReference type="EMBL" id="CP045119">
    <property type="protein sequence ID" value="QIN83209.1"/>
    <property type="molecule type" value="Genomic_DNA"/>
</dbReference>
<keyword evidence="5 7" id="KW-0472">Membrane</keyword>
<dbReference type="AlphaFoldDB" id="A0A6G8Q9T0"/>
<accession>A0A6G8Q9T0</accession>
<dbReference type="GO" id="GO:0005886">
    <property type="term" value="C:plasma membrane"/>
    <property type="evidence" value="ECO:0007669"/>
    <property type="project" value="UniProtKB-SubCell"/>
</dbReference>
<evidence type="ECO:0000256" key="6">
    <source>
        <dbReference type="ARBA" id="ARBA00023310"/>
    </source>
</evidence>
<dbReference type="InterPro" id="IPR026015">
    <property type="entry name" value="ATP_synth_OSCP/delta_N_sf"/>
</dbReference>
<gene>
    <name evidence="7 9" type="primary">atpH</name>
    <name evidence="9" type="ORF">GBA63_11575</name>
</gene>
<keyword evidence="2 7" id="KW-0813">Transport</keyword>
<evidence type="ECO:0000256" key="1">
    <source>
        <dbReference type="ARBA" id="ARBA00004370"/>
    </source>
</evidence>
<proteinExistence type="inferred from homology"/>
<sequence length="179" mass="20374">MSAASTYAEALFEAAREREELEQVLENMNEFSEALEGSEELRLFFYGGQVPEREKRRAIDALTEGMQLSTRNFLKVLVDNGREGIFEDVTRRYEDLVKEHMGRVEVEVTTAVELSDDAMNNLRERLGKVLEGREVILETRVDPHLLGGAVFRFGGQMMDGSIRGRLESLREGMLERSVV</sequence>
<comment type="similarity">
    <text evidence="7">Belongs to the ATPase delta chain family.</text>
</comment>
<evidence type="ECO:0000313" key="10">
    <source>
        <dbReference type="Proteomes" id="UP000501452"/>
    </source>
</evidence>
<evidence type="ECO:0000313" key="9">
    <source>
        <dbReference type="EMBL" id="QIN83209.1"/>
    </source>
</evidence>
<evidence type="ECO:0000256" key="5">
    <source>
        <dbReference type="ARBA" id="ARBA00023136"/>
    </source>
</evidence>
<dbReference type="GO" id="GO:0045259">
    <property type="term" value="C:proton-transporting ATP synthase complex"/>
    <property type="evidence" value="ECO:0007669"/>
    <property type="project" value="UniProtKB-KW"/>
</dbReference>
<comment type="function">
    <text evidence="7">F(1)F(0) ATP synthase produces ATP from ADP in the presence of a proton or sodium gradient. F-type ATPases consist of two structural domains, F(1) containing the extramembraneous catalytic core and F(0) containing the membrane proton channel, linked together by a central stalk and a peripheral stalk. During catalysis, ATP synthesis in the catalytic domain of F(1) is coupled via a rotary mechanism of the central stalk subunits to proton translocation.</text>
</comment>
<evidence type="ECO:0000256" key="3">
    <source>
        <dbReference type="ARBA" id="ARBA00022781"/>
    </source>
</evidence>
<dbReference type="InterPro" id="IPR000711">
    <property type="entry name" value="ATPase_OSCP/dsu"/>
</dbReference>
<protein>
    <recommendedName>
        <fullName evidence="7">ATP synthase subunit delta</fullName>
    </recommendedName>
    <alternativeName>
        <fullName evidence="7">ATP synthase F(1) sector subunit delta</fullName>
    </alternativeName>
    <alternativeName>
        <fullName evidence="7">F-type ATPase subunit delta</fullName>
        <shortName evidence="7">F-ATPase subunit delta</shortName>
    </alternativeName>
</protein>